<feature type="transmembrane region" description="Helical" evidence="1">
    <location>
        <begin position="71"/>
        <end position="89"/>
    </location>
</feature>
<evidence type="ECO:0000313" key="2">
    <source>
        <dbReference type="EMBL" id="MDQ2068843.1"/>
    </source>
</evidence>
<name>A0ABU0W4L0_9GAMM</name>
<keyword evidence="1" id="KW-0472">Membrane</keyword>
<feature type="transmembrane region" description="Helical" evidence="1">
    <location>
        <begin position="202"/>
        <end position="220"/>
    </location>
</feature>
<comment type="caution">
    <text evidence="2">The sequence shown here is derived from an EMBL/GenBank/DDBJ whole genome shotgun (WGS) entry which is preliminary data.</text>
</comment>
<evidence type="ECO:0008006" key="4">
    <source>
        <dbReference type="Google" id="ProtNLM"/>
    </source>
</evidence>
<protein>
    <recommendedName>
        <fullName evidence="4">Membrane protein DUF2232</fullName>
    </recommendedName>
</protein>
<keyword evidence="1" id="KW-0812">Transmembrane</keyword>
<evidence type="ECO:0000256" key="1">
    <source>
        <dbReference type="SAM" id="Phobius"/>
    </source>
</evidence>
<feature type="transmembrane region" description="Helical" evidence="1">
    <location>
        <begin position="101"/>
        <end position="118"/>
    </location>
</feature>
<feature type="transmembrane region" description="Helical" evidence="1">
    <location>
        <begin position="158"/>
        <end position="181"/>
    </location>
</feature>
<feature type="transmembrane region" description="Helical" evidence="1">
    <location>
        <begin position="258"/>
        <end position="280"/>
    </location>
</feature>
<dbReference type="Proteomes" id="UP001239019">
    <property type="component" value="Unassembled WGS sequence"/>
</dbReference>
<organism evidence="2 3">
    <name type="scientific">Natronospira bacteriovora</name>
    <dbReference type="NCBI Taxonomy" id="3069753"/>
    <lineage>
        <taxon>Bacteria</taxon>
        <taxon>Pseudomonadati</taxon>
        <taxon>Pseudomonadota</taxon>
        <taxon>Gammaproteobacteria</taxon>
        <taxon>Natronospirales</taxon>
        <taxon>Natronospiraceae</taxon>
        <taxon>Natronospira</taxon>
    </lineage>
</organism>
<keyword evidence="3" id="KW-1185">Reference proteome</keyword>
<gene>
    <name evidence="2" type="ORF">RBH19_03015</name>
</gene>
<proteinExistence type="predicted"/>
<reference evidence="2 3" key="1">
    <citation type="submission" date="2023-08" db="EMBL/GenBank/DDBJ databases">
        <title>Whole-genome sequencing of halo(alkali)philic microorganisms from hypersaline lakes.</title>
        <authorList>
            <person name="Sorokin D.Y."/>
            <person name="Abbas B."/>
            <person name="Merkel A.Y."/>
        </authorList>
    </citation>
    <scope>NUCLEOTIDE SEQUENCE [LARGE SCALE GENOMIC DNA]</scope>
    <source>
        <strain evidence="2 3">AB-CW4</strain>
    </source>
</reference>
<dbReference type="EMBL" id="JAVDDT010000002">
    <property type="protein sequence ID" value="MDQ2068843.1"/>
    <property type="molecule type" value="Genomic_DNA"/>
</dbReference>
<accession>A0ABU0W4L0</accession>
<keyword evidence="1" id="KW-1133">Transmembrane helix</keyword>
<feature type="transmembrane region" description="Helical" evidence="1">
    <location>
        <begin position="226"/>
        <end position="246"/>
    </location>
</feature>
<dbReference type="RefSeq" id="WP_306727342.1">
    <property type="nucleotide sequence ID" value="NZ_JAVDDT010000002.1"/>
</dbReference>
<feature type="transmembrane region" description="Helical" evidence="1">
    <location>
        <begin position="15"/>
        <end position="41"/>
    </location>
</feature>
<sequence length="302" mass="32015">MQAVLSWIMSSRWRAAIVVWLTGAIQWLSLLGGGLVALVGLRQGPAEGLAVALLASAGLVPFALFVGMPPIVMAGTALSLWLPVLVMSWNLRRTQSLSGSLQLAGLFGMMVVLAFFASPETGGEISRRLVDQVLVPLFEASRDGGVPGERELDAMARLVPGVLATALTAALIVSLILGRWWQAILYNPGGFRADFHELRHGQVAVLAGGALFVLAALTTIGIIDSLALVAILLLMFQGLAVCHALVHRRGMSGFWLAPVYLMLVLMSLPAMSLLAALAILDNVIDFRGRFAPATGQENSAND</sequence>
<evidence type="ECO:0000313" key="3">
    <source>
        <dbReference type="Proteomes" id="UP001239019"/>
    </source>
</evidence>